<name>A0A7W9ZX41_RHILE</name>
<proteinExistence type="predicted"/>
<comment type="caution">
    <text evidence="1">The sequence shown here is derived from an EMBL/GenBank/DDBJ whole genome shotgun (WGS) entry which is preliminary data.</text>
</comment>
<accession>A0A7W9ZX41</accession>
<sequence>MDKAVRINDIIHSFGIDPHISSAADDKLLLDHSIFAALSLSAFSDENFVLGTKALGADDKLIYDQASGTLSFDADGSAAGTAIAVADLDNYAALHFKDFMLI</sequence>
<evidence type="ECO:0000313" key="2">
    <source>
        <dbReference type="Proteomes" id="UP000517187"/>
    </source>
</evidence>
<organism evidence="1 2">
    <name type="scientific">Rhizobium leguminosarum</name>
    <dbReference type="NCBI Taxonomy" id="384"/>
    <lineage>
        <taxon>Bacteria</taxon>
        <taxon>Pseudomonadati</taxon>
        <taxon>Pseudomonadota</taxon>
        <taxon>Alphaproteobacteria</taxon>
        <taxon>Hyphomicrobiales</taxon>
        <taxon>Rhizobiaceae</taxon>
        <taxon>Rhizobium/Agrobacterium group</taxon>
        <taxon>Rhizobium</taxon>
    </lineage>
</organism>
<dbReference type="AlphaFoldDB" id="A0A7W9ZX41"/>
<dbReference type="Proteomes" id="UP000517187">
    <property type="component" value="Unassembled WGS sequence"/>
</dbReference>
<dbReference type="EMBL" id="JACIIJ010000015">
    <property type="protein sequence ID" value="MBB6224387.1"/>
    <property type="molecule type" value="Genomic_DNA"/>
</dbReference>
<protein>
    <submittedName>
        <fullName evidence="1">Ca2+-binding RTX toxin-like protein</fullName>
    </submittedName>
</protein>
<gene>
    <name evidence="1" type="ORF">GGE66_005400</name>
</gene>
<reference evidence="1 2" key="1">
    <citation type="submission" date="2020-08" db="EMBL/GenBank/DDBJ databases">
        <title>Genomic Encyclopedia of Type Strains, Phase IV (KMG-V): Genome sequencing to study the core and pangenomes of soil and plant-associated prokaryotes.</title>
        <authorList>
            <person name="Whitman W."/>
        </authorList>
    </citation>
    <scope>NUCLEOTIDE SEQUENCE [LARGE SCALE GENOMIC DNA]</scope>
    <source>
        <strain evidence="1 2">SEMIA 4011</strain>
    </source>
</reference>
<evidence type="ECO:0000313" key="1">
    <source>
        <dbReference type="EMBL" id="MBB6224387.1"/>
    </source>
</evidence>